<organism evidence="4 5">
    <name type="scientific">Patiria miniata</name>
    <name type="common">Bat star</name>
    <name type="synonym">Asterina miniata</name>
    <dbReference type="NCBI Taxonomy" id="46514"/>
    <lineage>
        <taxon>Eukaryota</taxon>
        <taxon>Metazoa</taxon>
        <taxon>Echinodermata</taxon>
        <taxon>Eleutherozoa</taxon>
        <taxon>Asterozoa</taxon>
        <taxon>Asteroidea</taxon>
        <taxon>Valvatacea</taxon>
        <taxon>Valvatida</taxon>
        <taxon>Asterinidae</taxon>
        <taxon>Patiria</taxon>
    </lineage>
</organism>
<feature type="compositionally biased region" description="Basic and acidic residues" evidence="3">
    <location>
        <begin position="342"/>
        <end position="360"/>
    </location>
</feature>
<evidence type="ECO:0000256" key="2">
    <source>
        <dbReference type="ARBA" id="ARBA00022737"/>
    </source>
</evidence>
<sequence length="502" mass="56744">MAEGDKVMIGESPVAPGVPVIYRSQEERSANPDRLNLDRRRLTVCPILEGEEHLRLLNFQHNSIRKIEHLTSLRRLIFLDLYDNQLEDITGLGALKSLRVLMLGKNRIKKIGNLNALTKLDVLDLHGNQIDRIENLCHLEELRVLNLAGNSITHVNGLAGMEAVTELNLRRNKIITVSDVDNLPSLQRLFLSFNCITSYEDISCIADAQSLSEISLDGNPLAQDVNYKSIILKNIHQIRQLDMKRVTEEERRLSSTVAKREEEKKRETNKLVVLKEKRRIAINNAARQWEASKSTAMAKTIHLQPGFHSMAREERLSSPDNMYSRPWSGDMETYQSQSMDLPDDKSGELSRASMHSETRTCSKAPTPDLLANISSEACHLAELDGDTLYLYGPGSMEALDKSWGIQAAGSITTISFKFIDFDEITKHLHKIRIRFPNVSTVLFGECNLSSLQQLNALTSVRHLDSINIATEGNPITAFSLWKPYLLFRLSHLDIKKINNEEV</sequence>
<feature type="region of interest" description="Disordered" evidence="3">
    <location>
        <begin position="331"/>
        <end position="363"/>
    </location>
</feature>
<evidence type="ECO:0000313" key="4">
    <source>
        <dbReference type="EnsemblMetazoa" id="XP_038047628.1"/>
    </source>
</evidence>
<keyword evidence="5" id="KW-1185">Reference proteome</keyword>
<dbReference type="Pfam" id="PF14580">
    <property type="entry name" value="LRR_9"/>
    <property type="match status" value="1"/>
</dbReference>
<protein>
    <recommendedName>
        <fullName evidence="6">Leucine-rich repeat-containing protein 49</fullName>
    </recommendedName>
</protein>
<dbReference type="RefSeq" id="XP_038047628.1">
    <property type="nucleotide sequence ID" value="XM_038191700.1"/>
</dbReference>
<keyword evidence="2" id="KW-0677">Repeat</keyword>
<dbReference type="Pfam" id="PF12799">
    <property type="entry name" value="LRR_4"/>
    <property type="match status" value="1"/>
</dbReference>
<evidence type="ECO:0000313" key="5">
    <source>
        <dbReference type="Proteomes" id="UP000887568"/>
    </source>
</evidence>
<name>A0A913Z747_PATMI</name>
<dbReference type="Proteomes" id="UP000887568">
    <property type="component" value="Unplaced"/>
</dbReference>
<dbReference type="EnsemblMetazoa" id="XM_038191700.1">
    <property type="protein sequence ID" value="XP_038047628.1"/>
    <property type="gene ID" value="LOC119721734"/>
</dbReference>
<proteinExistence type="predicted"/>
<dbReference type="InterPro" id="IPR025875">
    <property type="entry name" value="Leu-rich_rpt_4"/>
</dbReference>
<keyword evidence="1" id="KW-0433">Leucine-rich repeat</keyword>
<dbReference type="InterPro" id="IPR001611">
    <property type="entry name" value="Leu-rich_rpt"/>
</dbReference>
<evidence type="ECO:0000256" key="1">
    <source>
        <dbReference type="ARBA" id="ARBA00022614"/>
    </source>
</evidence>
<evidence type="ECO:0008006" key="6">
    <source>
        <dbReference type="Google" id="ProtNLM"/>
    </source>
</evidence>
<dbReference type="PANTHER" id="PTHR45973">
    <property type="entry name" value="PROTEIN PHOSPHATASE 1 REGULATORY SUBUNIT SDS22-RELATED"/>
    <property type="match status" value="1"/>
</dbReference>
<dbReference type="SMART" id="SM00365">
    <property type="entry name" value="LRR_SD22"/>
    <property type="match status" value="7"/>
</dbReference>
<dbReference type="SUPFAM" id="SSF52058">
    <property type="entry name" value="L domain-like"/>
    <property type="match status" value="1"/>
</dbReference>
<dbReference type="SMART" id="SM00369">
    <property type="entry name" value="LRR_TYP"/>
    <property type="match status" value="4"/>
</dbReference>
<dbReference type="GeneID" id="119721734"/>
<dbReference type="OrthoDB" id="1939344at2759"/>
<evidence type="ECO:0000256" key="3">
    <source>
        <dbReference type="SAM" id="MobiDB-lite"/>
    </source>
</evidence>
<accession>A0A913Z747</accession>
<reference evidence="4" key="1">
    <citation type="submission" date="2022-11" db="UniProtKB">
        <authorList>
            <consortium name="EnsemblMetazoa"/>
        </authorList>
    </citation>
    <scope>IDENTIFICATION</scope>
</reference>
<dbReference type="Gene3D" id="3.80.10.10">
    <property type="entry name" value="Ribonuclease Inhibitor"/>
    <property type="match status" value="2"/>
</dbReference>
<dbReference type="OMA" id="FRINKDQ"/>
<dbReference type="PROSITE" id="PS51450">
    <property type="entry name" value="LRR"/>
    <property type="match status" value="6"/>
</dbReference>
<dbReference type="InterPro" id="IPR050576">
    <property type="entry name" value="Cilia_flagella_integrity"/>
</dbReference>
<dbReference type="AlphaFoldDB" id="A0A913Z747"/>
<dbReference type="InterPro" id="IPR032675">
    <property type="entry name" value="LRR_dom_sf"/>
</dbReference>
<dbReference type="InterPro" id="IPR003591">
    <property type="entry name" value="Leu-rich_rpt_typical-subtyp"/>
</dbReference>
<dbReference type="FunFam" id="3.80.10.10:FF:000323">
    <property type="entry name" value="Leucine-rich repeat-containing protein 49 isoform 1"/>
    <property type="match status" value="1"/>
</dbReference>
<dbReference type="PANTHER" id="PTHR45973:SF8">
    <property type="entry name" value="LEUCINE-RICH REPEAT-CONTAINING PROTEIN 49"/>
    <property type="match status" value="1"/>
</dbReference>